<dbReference type="GO" id="GO:0015385">
    <property type="term" value="F:sodium:proton antiporter activity"/>
    <property type="evidence" value="ECO:0007669"/>
    <property type="project" value="InterPro"/>
</dbReference>
<evidence type="ECO:0000256" key="7">
    <source>
        <dbReference type="ARBA" id="ARBA00023065"/>
    </source>
</evidence>
<evidence type="ECO:0000313" key="15">
    <source>
        <dbReference type="Proteomes" id="UP000893823"/>
    </source>
</evidence>
<keyword evidence="15" id="KW-1185">Reference proteome</keyword>
<comment type="function">
    <text evidence="10">Na(+)/H(+) antiporter that extrudes sodium in exchange for external protons.</text>
</comment>
<dbReference type="Pfam" id="PF00999">
    <property type="entry name" value="Na_H_Exchanger"/>
    <property type="match status" value="1"/>
</dbReference>
<gene>
    <name evidence="12" type="ORF">BCL57_000327</name>
    <name evidence="13" type="ORF">SAMN04489721_2255</name>
</gene>
<feature type="transmembrane region" description="Helical" evidence="10">
    <location>
        <begin position="300"/>
        <end position="323"/>
    </location>
</feature>
<evidence type="ECO:0000256" key="1">
    <source>
        <dbReference type="ARBA" id="ARBA00004651"/>
    </source>
</evidence>
<organism evidence="13 14">
    <name type="scientific">Agromyces flavus</name>
    <dbReference type="NCBI Taxonomy" id="589382"/>
    <lineage>
        <taxon>Bacteria</taxon>
        <taxon>Bacillati</taxon>
        <taxon>Actinomycetota</taxon>
        <taxon>Actinomycetes</taxon>
        <taxon>Micrococcales</taxon>
        <taxon>Microbacteriaceae</taxon>
        <taxon>Agromyces</taxon>
    </lineage>
</organism>
<dbReference type="RefSeq" id="WP_092672322.1">
    <property type="nucleotide sequence ID" value="NZ_BMDN01000001.1"/>
</dbReference>
<accession>A0A1H1WK41</accession>
<reference evidence="12" key="3">
    <citation type="submission" date="2022-06" db="EMBL/GenBank/DDBJ databases">
        <title>Genomic Encyclopedia of Type Strains, Phase III (KMG-III): the genomes of soil and plant-associated and newly described type strains.</title>
        <authorList>
            <person name="Whitman W."/>
        </authorList>
    </citation>
    <scope>NUCLEOTIDE SEQUENCE</scope>
    <source>
        <strain evidence="12">CPCC 202695</strain>
    </source>
</reference>
<dbReference type="AlphaFoldDB" id="A0A1H1WK41"/>
<dbReference type="STRING" id="589382.SAMN04489721_2255"/>
<evidence type="ECO:0000313" key="13">
    <source>
        <dbReference type="EMBL" id="SDS97030.1"/>
    </source>
</evidence>
<evidence type="ECO:0000256" key="9">
    <source>
        <dbReference type="ARBA" id="ARBA00023201"/>
    </source>
</evidence>
<feature type="transmembrane region" description="Helical" evidence="10">
    <location>
        <begin position="111"/>
        <end position="131"/>
    </location>
</feature>
<keyword evidence="9 10" id="KW-0739">Sodium transport</keyword>
<keyword evidence="10" id="KW-0050">Antiport</keyword>
<sequence>MSGLELVVVLGAALVACTLLARRLRIASAVLLLVCGILLGLLPALHDVGLPPEIVLFIFLPALLFWESLTTSLRGIRRDLRGIVLTSTVLVFLSAGAVAVVTHAFGVSWGVAWVIGAALAPTDATAVAAFARSLPRRNTTLLKAESLVNDGTALVVYGIAVGVVVSGTRPSLLGVTWDFALSYLGGGAAGALVAALGLLALRLIREPLLKNVTLILMPFVGYLAAELIHASGVLAVVVAGLITTQVGPRVSTAASRSQGDSFWSLATFMLNGALFVLIGLEVSNDVRSVPASELGRALGMIVAAWLTLLAVRFAFHFLAGALVRLTMRSPDERARHLDARARVVASVASLRGAVSLAAALAVPTTVASGADFPERHVVIFVTAGVIVLALVVQGLILPPVVRWARFAVDAEEEDERRLAETTAIEEALGAVPQVAEELEVDDDVRERVARELEAQLAELRASRGEADEDQATLSRGDQYRALRLALLDRKREAVLALRDRGEIDDLVLRRVQAVLDVEEARLLRPEPEG</sequence>
<keyword evidence="3 10" id="KW-1003">Cell membrane</keyword>
<feature type="transmembrane region" description="Helical" evidence="10">
    <location>
        <begin position="343"/>
        <end position="365"/>
    </location>
</feature>
<dbReference type="PANTHER" id="PTHR10110">
    <property type="entry name" value="SODIUM/HYDROGEN EXCHANGER"/>
    <property type="match status" value="1"/>
</dbReference>
<dbReference type="Gene3D" id="6.10.140.1330">
    <property type="match status" value="1"/>
</dbReference>
<dbReference type="InterPro" id="IPR018422">
    <property type="entry name" value="Cation/H_exchanger_CPA1"/>
</dbReference>
<dbReference type="InterPro" id="IPR004705">
    <property type="entry name" value="Cation/H_exchanger_CPA1_bac"/>
</dbReference>
<evidence type="ECO:0000256" key="5">
    <source>
        <dbReference type="ARBA" id="ARBA00022989"/>
    </source>
</evidence>
<dbReference type="GO" id="GO:0098719">
    <property type="term" value="P:sodium ion import across plasma membrane"/>
    <property type="evidence" value="ECO:0007669"/>
    <property type="project" value="TreeGrafter"/>
</dbReference>
<protein>
    <submittedName>
        <fullName evidence="12">CPA1 family monovalent cation:H+ antiporter</fullName>
    </submittedName>
    <submittedName>
        <fullName evidence="13">Sodium/proton antiporter, CPA1 family</fullName>
    </submittedName>
</protein>
<keyword evidence="6 10" id="KW-0915">Sodium</keyword>
<evidence type="ECO:0000256" key="8">
    <source>
        <dbReference type="ARBA" id="ARBA00023136"/>
    </source>
</evidence>
<feature type="transmembrane region" description="Helical" evidence="10">
    <location>
        <begin position="6"/>
        <end position="22"/>
    </location>
</feature>
<dbReference type="EMBL" id="SODL02000001">
    <property type="protein sequence ID" value="MCP2366185.1"/>
    <property type="molecule type" value="Genomic_DNA"/>
</dbReference>
<evidence type="ECO:0000256" key="2">
    <source>
        <dbReference type="ARBA" id="ARBA00022448"/>
    </source>
</evidence>
<comment type="subcellular location">
    <subcellularLocation>
        <location evidence="1 10">Cell membrane</location>
        <topology evidence="1 10">Multi-pass membrane protein</topology>
    </subcellularLocation>
</comment>
<keyword evidence="8 10" id="KW-0472">Membrane</keyword>
<dbReference type="GO" id="GO:0005886">
    <property type="term" value="C:plasma membrane"/>
    <property type="evidence" value="ECO:0007669"/>
    <property type="project" value="UniProtKB-SubCell"/>
</dbReference>
<dbReference type="GO" id="GO:0051453">
    <property type="term" value="P:regulation of intracellular pH"/>
    <property type="evidence" value="ECO:0007669"/>
    <property type="project" value="TreeGrafter"/>
</dbReference>
<dbReference type="OrthoDB" id="57886at2"/>
<feature type="transmembrane region" description="Helical" evidence="10">
    <location>
        <begin position="377"/>
        <end position="397"/>
    </location>
</feature>
<evidence type="ECO:0000313" key="14">
    <source>
        <dbReference type="Proteomes" id="UP000199482"/>
    </source>
</evidence>
<dbReference type="PANTHER" id="PTHR10110:SF86">
    <property type="entry name" value="SODIUM_HYDROGEN EXCHANGER 7"/>
    <property type="match status" value="1"/>
</dbReference>
<feature type="transmembrane region" description="Helical" evidence="10">
    <location>
        <begin position="83"/>
        <end position="105"/>
    </location>
</feature>
<feature type="transmembrane region" description="Helical" evidence="10">
    <location>
        <begin position="262"/>
        <end position="280"/>
    </location>
</feature>
<dbReference type="Proteomes" id="UP000199482">
    <property type="component" value="Chromosome I"/>
</dbReference>
<feature type="domain" description="Cation/H+ exchanger transmembrane" evidence="11">
    <location>
        <begin position="13"/>
        <end position="403"/>
    </location>
</feature>
<comment type="similarity">
    <text evidence="10">Belongs to the monovalent cation:proton antiporter 1 (CPA1) transporter (TC 2.A.36) family.</text>
</comment>
<evidence type="ECO:0000256" key="6">
    <source>
        <dbReference type="ARBA" id="ARBA00023053"/>
    </source>
</evidence>
<reference evidence="13" key="1">
    <citation type="submission" date="2016-10" db="EMBL/GenBank/DDBJ databases">
        <authorList>
            <person name="de Groot N.N."/>
        </authorList>
    </citation>
    <scope>NUCLEOTIDE SEQUENCE [LARGE SCALE GENOMIC DNA]</scope>
    <source>
        <strain evidence="13">CPCC 202695</strain>
    </source>
</reference>
<keyword evidence="7 10" id="KW-0406">Ion transport</keyword>
<dbReference type="EMBL" id="LT629755">
    <property type="protein sequence ID" value="SDS97030.1"/>
    <property type="molecule type" value="Genomic_DNA"/>
</dbReference>
<evidence type="ECO:0000256" key="10">
    <source>
        <dbReference type="RuleBase" id="RU366002"/>
    </source>
</evidence>
<dbReference type="GO" id="GO:0015386">
    <property type="term" value="F:potassium:proton antiporter activity"/>
    <property type="evidence" value="ECO:0007669"/>
    <property type="project" value="TreeGrafter"/>
</dbReference>
<dbReference type="InterPro" id="IPR006153">
    <property type="entry name" value="Cation/H_exchanger_TM"/>
</dbReference>
<feature type="transmembrane region" description="Helical" evidence="10">
    <location>
        <begin position="180"/>
        <end position="201"/>
    </location>
</feature>
<keyword evidence="2 10" id="KW-0813">Transport</keyword>
<keyword evidence="5 10" id="KW-1133">Transmembrane helix</keyword>
<evidence type="ECO:0000256" key="4">
    <source>
        <dbReference type="ARBA" id="ARBA00022692"/>
    </source>
</evidence>
<feature type="transmembrane region" description="Helical" evidence="10">
    <location>
        <begin position="54"/>
        <end position="71"/>
    </location>
</feature>
<reference evidence="14" key="2">
    <citation type="submission" date="2016-10" db="EMBL/GenBank/DDBJ databases">
        <authorList>
            <person name="Varghese N."/>
            <person name="Submissions S."/>
        </authorList>
    </citation>
    <scope>NUCLEOTIDE SEQUENCE [LARGE SCALE GENOMIC DNA]</scope>
    <source>
        <strain evidence="14">CPCC 202695</strain>
    </source>
</reference>
<name>A0A1H1WK41_9MICO</name>
<proteinExistence type="inferred from homology"/>
<evidence type="ECO:0000256" key="3">
    <source>
        <dbReference type="ARBA" id="ARBA00022475"/>
    </source>
</evidence>
<evidence type="ECO:0000259" key="11">
    <source>
        <dbReference type="Pfam" id="PF00999"/>
    </source>
</evidence>
<feature type="transmembrane region" description="Helical" evidence="10">
    <location>
        <begin position="29"/>
        <end position="48"/>
    </location>
</feature>
<dbReference type="NCBIfam" id="TIGR00831">
    <property type="entry name" value="a_cpa1"/>
    <property type="match status" value="1"/>
</dbReference>
<dbReference type="Proteomes" id="UP000893823">
    <property type="component" value="Unassembled WGS sequence"/>
</dbReference>
<comment type="caution">
    <text evidence="10">Lacks conserved residue(s) required for the propagation of feature annotation.</text>
</comment>
<keyword evidence="4 10" id="KW-0812">Transmembrane</keyword>
<evidence type="ECO:0000313" key="12">
    <source>
        <dbReference type="EMBL" id="MCP2366185.1"/>
    </source>
</evidence>